<name>A0A238XY47_9BACT</name>
<organism evidence="2 3">
    <name type="scientific">Hymenobacter mucosus</name>
    <dbReference type="NCBI Taxonomy" id="1411120"/>
    <lineage>
        <taxon>Bacteria</taxon>
        <taxon>Pseudomonadati</taxon>
        <taxon>Bacteroidota</taxon>
        <taxon>Cytophagia</taxon>
        <taxon>Cytophagales</taxon>
        <taxon>Hymenobacteraceae</taxon>
        <taxon>Hymenobacter</taxon>
    </lineage>
</organism>
<proteinExistence type="predicted"/>
<sequence>MAKHKKKKHKKKGKDAVSEDVLDAAVLSIKKFRKVTNEIAKLSTGQKLVGGLTLLAAGLIYLDQRRDDDESPRSAPAFDLARLLEAKNTSATEAEEPEAVPAPEDAPRKSHGHKHHPKTAKARSTASKKAAPSTDELT</sequence>
<dbReference type="Proteomes" id="UP000198310">
    <property type="component" value="Unassembled WGS sequence"/>
</dbReference>
<protein>
    <submittedName>
        <fullName evidence="2">Uncharacterized protein</fullName>
    </submittedName>
</protein>
<reference evidence="3" key="1">
    <citation type="submission" date="2017-06" db="EMBL/GenBank/DDBJ databases">
        <authorList>
            <person name="Varghese N."/>
            <person name="Submissions S."/>
        </authorList>
    </citation>
    <scope>NUCLEOTIDE SEQUENCE [LARGE SCALE GENOMIC DNA]</scope>
    <source>
        <strain evidence="3">DSM 28041</strain>
    </source>
</reference>
<accession>A0A238XY47</accession>
<dbReference type="RefSeq" id="WP_089332847.1">
    <property type="nucleotide sequence ID" value="NZ_FZNS01000004.1"/>
</dbReference>
<feature type="region of interest" description="Disordered" evidence="1">
    <location>
        <begin position="86"/>
        <end position="138"/>
    </location>
</feature>
<evidence type="ECO:0000256" key="1">
    <source>
        <dbReference type="SAM" id="MobiDB-lite"/>
    </source>
</evidence>
<evidence type="ECO:0000313" key="3">
    <source>
        <dbReference type="Proteomes" id="UP000198310"/>
    </source>
</evidence>
<keyword evidence="3" id="KW-1185">Reference proteome</keyword>
<gene>
    <name evidence="2" type="ORF">SAMN06269173_104488</name>
</gene>
<feature type="compositionally biased region" description="Low complexity" evidence="1">
    <location>
        <begin position="122"/>
        <end position="138"/>
    </location>
</feature>
<evidence type="ECO:0000313" key="2">
    <source>
        <dbReference type="EMBL" id="SNR63837.1"/>
    </source>
</evidence>
<feature type="compositionally biased region" description="Basic residues" evidence="1">
    <location>
        <begin position="109"/>
        <end position="121"/>
    </location>
</feature>
<dbReference type="EMBL" id="FZNS01000004">
    <property type="protein sequence ID" value="SNR63837.1"/>
    <property type="molecule type" value="Genomic_DNA"/>
</dbReference>
<dbReference type="AlphaFoldDB" id="A0A238XY47"/>